<dbReference type="EMBL" id="CP010086">
    <property type="protein sequence ID" value="AJG99814.1"/>
    <property type="molecule type" value="Genomic_DNA"/>
</dbReference>
<evidence type="ECO:0000313" key="1">
    <source>
        <dbReference type="EMBL" id="AJG99814.1"/>
    </source>
</evidence>
<proteinExistence type="predicted"/>
<gene>
    <name evidence="1" type="ORF">LF65_03251</name>
</gene>
<dbReference type="STRING" id="1520.LF65_03251"/>
<name>A0A0B5QC79_CLOBE</name>
<dbReference type="RefSeq" id="WP_041897277.1">
    <property type="nucleotide sequence ID" value="NZ_CP010086.2"/>
</dbReference>
<reference evidence="2" key="1">
    <citation type="submission" date="2014-12" db="EMBL/GenBank/DDBJ databases">
        <title>Genome sequence of Clostridium beijerinckii strain 59B.</title>
        <authorList>
            <person name="Little G.T."/>
            <person name="Minton N.P."/>
        </authorList>
    </citation>
    <scope>NUCLEOTIDE SEQUENCE [LARGE SCALE GENOMIC DNA]</scope>
    <source>
        <strain evidence="2">59B</strain>
    </source>
</reference>
<evidence type="ECO:0000313" key="2">
    <source>
        <dbReference type="Proteomes" id="UP000031866"/>
    </source>
</evidence>
<dbReference type="Pfam" id="PF14107">
    <property type="entry name" value="DUF4280"/>
    <property type="match status" value="1"/>
</dbReference>
<evidence type="ECO:0008006" key="3">
    <source>
        <dbReference type="Google" id="ProtNLM"/>
    </source>
</evidence>
<dbReference type="KEGG" id="cbei:LF65_03251"/>
<dbReference type="Proteomes" id="UP000031866">
    <property type="component" value="Chromosome"/>
</dbReference>
<dbReference type="AlphaFoldDB" id="A0A0B5QC79"/>
<dbReference type="InterPro" id="IPR025460">
    <property type="entry name" value="DUF4280"/>
</dbReference>
<organism evidence="1 2">
    <name type="scientific">Clostridium beijerinckii</name>
    <name type="common">Clostridium MP</name>
    <dbReference type="NCBI Taxonomy" id="1520"/>
    <lineage>
        <taxon>Bacteria</taxon>
        <taxon>Bacillati</taxon>
        <taxon>Bacillota</taxon>
        <taxon>Clostridia</taxon>
        <taxon>Eubacteriales</taxon>
        <taxon>Clostridiaceae</taxon>
        <taxon>Clostridium</taxon>
    </lineage>
</organism>
<protein>
    <recommendedName>
        <fullName evidence="3">DUF4280 domain-containing protein</fullName>
    </recommendedName>
</protein>
<dbReference type="OrthoDB" id="2733241at2"/>
<accession>A0A0B5QC79</accession>
<sequence>MSDGVYYIVRGAKMKCTKGTHKRKINLPLGHGAYVNGYPMMNKKDNEAEKNIKYFGICNGGCEEGEDIYLIGEDGVQLPPGKKCRVTIPNDCEWTNAQETTLIEGEPAITLNSTLVCQYGGIIRFVTDGQNDGIDIENEQP</sequence>